<dbReference type="GO" id="GO:0003924">
    <property type="term" value="F:GTPase activity"/>
    <property type="evidence" value="ECO:0007669"/>
    <property type="project" value="InterPro"/>
</dbReference>
<dbReference type="AlphaFoldDB" id="A0A9D4Z6A4"/>
<evidence type="ECO:0000256" key="2">
    <source>
        <dbReference type="ARBA" id="ARBA00022741"/>
    </source>
</evidence>
<dbReference type="InterPro" id="IPR004881">
    <property type="entry name" value="Ribosome_biogen_GTPase_RsgA"/>
</dbReference>
<dbReference type="InterPro" id="IPR027417">
    <property type="entry name" value="P-loop_NTPase"/>
</dbReference>
<reference evidence="7" key="1">
    <citation type="submission" date="2021-01" db="EMBL/GenBank/DDBJ databases">
        <title>Adiantum capillus-veneris genome.</title>
        <authorList>
            <person name="Fang Y."/>
            <person name="Liao Q."/>
        </authorList>
    </citation>
    <scope>NUCLEOTIDE SEQUENCE</scope>
    <source>
        <strain evidence="7">H3</strain>
        <tissue evidence="7">Leaf</tissue>
    </source>
</reference>
<dbReference type="Proteomes" id="UP000886520">
    <property type="component" value="Chromosome 22"/>
</dbReference>
<keyword evidence="2" id="KW-0547">Nucleotide-binding</keyword>
<keyword evidence="8" id="KW-1185">Reference proteome</keyword>
<evidence type="ECO:0000256" key="3">
    <source>
        <dbReference type="ARBA" id="ARBA00023134"/>
    </source>
</evidence>
<dbReference type="Gene3D" id="3.40.50.300">
    <property type="entry name" value="P-loop containing nucleotide triphosphate hydrolases"/>
    <property type="match status" value="1"/>
</dbReference>
<feature type="region of interest" description="Disordered" evidence="4">
    <location>
        <begin position="54"/>
        <end position="80"/>
    </location>
</feature>
<keyword evidence="3" id="KW-0342">GTP-binding</keyword>
<proteinExistence type="inferred from homology"/>
<accession>A0A9D4Z6A4</accession>
<dbReference type="SUPFAM" id="SSF52540">
    <property type="entry name" value="P-loop containing nucleoside triphosphate hydrolases"/>
    <property type="match status" value="1"/>
</dbReference>
<keyword evidence="1" id="KW-0150">Chloroplast</keyword>
<dbReference type="HAMAP" id="MF_01820">
    <property type="entry name" value="GTPase_RsgA"/>
    <property type="match status" value="1"/>
</dbReference>
<feature type="compositionally biased region" description="Basic and acidic residues" evidence="4">
    <location>
        <begin position="54"/>
        <end position="73"/>
    </location>
</feature>
<evidence type="ECO:0000259" key="5">
    <source>
        <dbReference type="PROSITE" id="PS50936"/>
    </source>
</evidence>
<dbReference type="PROSITE" id="PS51721">
    <property type="entry name" value="G_CP"/>
    <property type="match status" value="1"/>
</dbReference>
<sequence length="528" mass="58486">MLKPNITKQELQSCSPFISGVQIRARKLHRELLGLKQQTTRKLDLKICAGRRIDNARKESPQKKRPRDFDKSKVPVSVELPSPLQTSEKLNEEDMQLNFDQAIGRILSAKANFMRVVVLKPGCQSSTSEESLASEGTPNNNRMALVEKTEITVDDKGLTNPGPLDAKEKLGRELLCVVRALLKKIKRRVMVGDKVLVSGIDWVDGRGMIEEVFDRETEIFDPPVANVDQLLVLAALDRPRPEPLSLSRFLVEAESTGIPFTVVFNKTDLVSSKDVSDWESRLSSWGYKPLFCSAASKLGISPLVDILANKTSAIIGLSGVGKSSVINALCDEAGLELWNSSCEEDPVNVVKDESVWSGVYEEQTVGEVSERTGRGKHTTRHVSLLKLPSAGYLVDTPGFNQPNLARVSTKSLPLLFPEIKSKLNEATCAFGDCLHVGEPDCAVGGDWDRYEHYLQLLEEVKKRGQLEMKTFGTKRESEMRYKVGALGVKQAEPRLVLKKHRRVSRKKGKEDLAVELAEEVDSVSPGEG</sequence>
<dbReference type="InterPro" id="IPR030378">
    <property type="entry name" value="G_CP_dom"/>
</dbReference>
<dbReference type="NCBIfam" id="TIGR00157">
    <property type="entry name" value="ribosome small subunit-dependent GTPase A"/>
    <property type="match status" value="1"/>
</dbReference>
<dbReference type="Pfam" id="PF03193">
    <property type="entry name" value="RsgA_GTPase"/>
    <property type="match status" value="1"/>
</dbReference>
<dbReference type="InterPro" id="IPR012340">
    <property type="entry name" value="NA-bd_OB-fold"/>
</dbReference>
<dbReference type="PANTHER" id="PTHR32120:SF11">
    <property type="entry name" value="SMALL RIBOSOMAL SUBUNIT BIOGENESIS GTPASE RSGA 1, MITOCHONDRIAL-RELATED"/>
    <property type="match status" value="1"/>
</dbReference>
<dbReference type="OrthoDB" id="442158at2759"/>
<dbReference type="PROSITE" id="PS50936">
    <property type="entry name" value="ENGC_GTPASE"/>
    <property type="match status" value="1"/>
</dbReference>
<evidence type="ECO:0000256" key="4">
    <source>
        <dbReference type="SAM" id="MobiDB-lite"/>
    </source>
</evidence>
<dbReference type="EMBL" id="JABFUD020000022">
    <property type="protein sequence ID" value="KAI5062197.1"/>
    <property type="molecule type" value="Genomic_DNA"/>
</dbReference>
<evidence type="ECO:0000313" key="7">
    <source>
        <dbReference type="EMBL" id="KAI5062197.1"/>
    </source>
</evidence>
<dbReference type="CDD" id="cd01854">
    <property type="entry name" value="YjeQ_EngC"/>
    <property type="match status" value="1"/>
</dbReference>
<feature type="domain" description="EngC GTPase" evidence="5">
    <location>
        <begin position="225"/>
        <end position="400"/>
    </location>
</feature>
<protein>
    <submittedName>
        <fullName evidence="7">Uncharacterized protein</fullName>
    </submittedName>
</protein>
<dbReference type="Gene3D" id="1.10.40.50">
    <property type="entry name" value="Probable gtpase engc, domain 3"/>
    <property type="match status" value="1"/>
</dbReference>
<organism evidence="7 8">
    <name type="scientific">Adiantum capillus-veneris</name>
    <name type="common">Maidenhair fern</name>
    <dbReference type="NCBI Taxonomy" id="13818"/>
    <lineage>
        <taxon>Eukaryota</taxon>
        <taxon>Viridiplantae</taxon>
        <taxon>Streptophyta</taxon>
        <taxon>Embryophyta</taxon>
        <taxon>Tracheophyta</taxon>
        <taxon>Polypodiopsida</taxon>
        <taxon>Polypodiidae</taxon>
        <taxon>Polypodiales</taxon>
        <taxon>Pteridineae</taxon>
        <taxon>Pteridaceae</taxon>
        <taxon>Vittarioideae</taxon>
        <taxon>Adiantum</taxon>
    </lineage>
</organism>
<dbReference type="Gene3D" id="2.40.50.140">
    <property type="entry name" value="Nucleic acid-binding proteins"/>
    <property type="match status" value="1"/>
</dbReference>
<dbReference type="PANTHER" id="PTHR32120">
    <property type="entry name" value="SMALL RIBOSOMAL SUBUNIT BIOGENESIS GTPASE RSGA"/>
    <property type="match status" value="1"/>
</dbReference>
<evidence type="ECO:0000313" key="8">
    <source>
        <dbReference type="Proteomes" id="UP000886520"/>
    </source>
</evidence>
<evidence type="ECO:0000259" key="6">
    <source>
        <dbReference type="PROSITE" id="PS51721"/>
    </source>
</evidence>
<dbReference type="SUPFAM" id="SSF50249">
    <property type="entry name" value="Nucleic acid-binding proteins"/>
    <property type="match status" value="1"/>
</dbReference>
<evidence type="ECO:0000256" key="1">
    <source>
        <dbReference type="ARBA" id="ARBA00022528"/>
    </source>
</evidence>
<feature type="domain" description="CP-type G" evidence="6">
    <location>
        <begin position="217"/>
        <end position="402"/>
    </location>
</feature>
<dbReference type="GO" id="GO:0005525">
    <property type="term" value="F:GTP binding"/>
    <property type="evidence" value="ECO:0007669"/>
    <property type="project" value="UniProtKB-KW"/>
</dbReference>
<gene>
    <name evidence="7" type="ORF">GOP47_0022736</name>
</gene>
<comment type="caution">
    <text evidence="7">The sequence shown here is derived from an EMBL/GenBank/DDBJ whole genome shotgun (WGS) entry which is preliminary data.</text>
</comment>
<name>A0A9D4Z6A4_ADICA</name>
<dbReference type="InterPro" id="IPR010914">
    <property type="entry name" value="RsgA_GTPase_dom"/>
</dbReference>
<keyword evidence="1" id="KW-0934">Plastid</keyword>